<comment type="caution">
    <text evidence="2">The sequence shown here is derived from an EMBL/GenBank/DDBJ whole genome shotgun (WGS) entry which is preliminary data.</text>
</comment>
<keyword evidence="1" id="KW-1133">Transmembrane helix</keyword>
<keyword evidence="1" id="KW-0812">Transmembrane</keyword>
<reference evidence="3" key="1">
    <citation type="journal article" date="2019" name="Int. J. Syst. Evol. Microbiol.">
        <title>The Global Catalogue of Microorganisms (GCM) 10K type strain sequencing project: providing services to taxonomists for standard genome sequencing and annotation.</title>
        <authorList>
            <consortium name="The Broad Institute Genomics Platform"/>
            <consortium name="The Broad Institute Genome Sequencing Center for Infectious Disease"/>
            <person name="Wu L."/>
            <person name="Ma J."/>
        </authorList>
    </citation>
    <scope>NUCLEOTIDE SEQUENCE [LARGE SCALE GENOMIC DNA]</scope>
    <source>
        <strain evidence="3">CGMCC 4.7638</strain>
    </source>
</reference>
<dbReference type="RefSeq" id="WP_344271365.1">
    <property type="nucleotide sequence ID" value="NZ_BAAAHV010000009.1"/>
</dbReference>
<sequence>MLLDIATNVIANIMFWLGLGLAVAMMARIAQRRFRSFFGLHTNQQLIVCLSNLWTTATSSRPRGYSISLHELRASEAITRLFGSASFRLPDLVRGLVDAIYLGRHRYDFRNNVSPASSDDPKHFSDLSGNLIVVGAATRNSIRRLYLRENLISLRISNEYSDTDDQRPPPEMKYVEVLNGADLGQLVTSESLDLAVVEKIHDTARGTTVIFCLGRRGDTTWAATEYLARNWRSLQREFGDKPFALCLGFRDPGYQYDYHTPRRLLTLRG</sequence>
<keyword evidence="1" id="KW-0472">Membrane</keyword>
<feature type="transmembrane region" description="Helical" evidence="1">
    <location>
        <begin position="6"/>
        <end position="27"/>
    </location>
</feature>
<evidence type="ECO:0008006" key="4">
    <source>
        <dbReference type="Google" id="ProtNLM"/>
    </source>
</evidence>
<gene>
    <name evidence="2" type="ORF">ACFSUT_23685</name>
</gene>
<organism evidence="2 3">
    <name type="scientific">Amycolatopsis albidoflavus</name>
    <dbReference type="NCBI Taxonomy" id="102226"/>
    <lineage>
        <taxon>Bacteria</taxon>
        <taxon>Bacillati</taxon>
        <taxon>Actinomycetota</taxon>
        <taxon>Actinomycetes</taxon>
        <taxon>Pseudonocardiales</taxon>
        <taxon>Pseudonocardiaceae</taxon>
        <taxon>Amycolatopsis</taxon>
    </lineage>
</organism>
<dbReference type="EMBL" id="JBHUKQ010000013">
    <property type="protein sequence ID" value="MFD2483305.1"/>
    <property type="molecule type" value="Genomic_DNA"/>
</dbReference>
<accession>A0ABW5I2I3</accession>
<keyword evidence="3" id="KW-1185">Reference proteome</keyword>
<evidence type="ECO:0000256" key="1">
    <source>
        <dbReference type="SAM" id="Phobius"/>
    </source>
</evidence>
<protein>
    <recommendedName>
        <fullName evidence="4">Secreted protein</fullName>
    </recommendedName>
</protein>
<dbReference type="Proteomes" id="UP001597542">
    <property type="component" value="Unassembled WGS sequence"/>
</dbReference>
<proteinExistence type="predicted"/>
<name>A0ABW5I2I3_9PSEU</name>
<evidence type="ECO:0000313" key="2">
    <source>
        <dbReference type="EMBL" id="MFD2483305.1"/>
    </source>
</evidence>
<evidence type="ECO:0000313" key="3">
    <source>
        <dbReference type="Proteomes" id="UP001597542"/>
    </source>
</evidence>